<organism evidence="1 2">
    <name type="scientific">Desulfobacca acetoxidans (strain ATCC 700848 / DSM 11109 / ASRB2)</name>
    <dbReference type="NCBI Taxonomy" id="880072"/>
    <lineage>
        <taxon>Bacteria</taxon>
        <taxon>Pseudomonadati</taxon>
        <taxon>Thermodesulfobacteriota</taxon>
        <taxon>Desulfobaccia</taxon>
        <taxon>Desulfobaccales</taxon>
        <taxon>Desulfobaccaceae</taxon>
        <taxon>Desulfobacca</taxon>
    </lineage>
</organism>
<dbReference type="eggNOG" id="COG5379">
    <property type="taxonomic scope" value="Bacteria"/>
</dbReference>
<dbReference type="OrthoDB" id="1522784at2"/>
<protein>
    <recommendedName>
        <fullName evidence="3">DUF3419 family protein</fullName>
    </recommendedName>
</protein>
<dbReference type="InterPro" id="IPR021829">
    <property type="entry name" value="DUF3419"/>
</dbReference>
<sequence length="383" mass="45173">MFKGTAQQFFDLIHGHRLIYNACWEDPRIDRQLLRLEPQSELVVITSAGCNILDYLLDSPKEIHAVDVNYRQNALLEFKLALFARGNFEDLFALFGNGGIENYQEIYRSVQEDLSPAARKFWDRKIKYFSLGGVRRSFYWRGAAGDFAWLMRLILFGRAKNSQTALESFLNSKTLETQRRRYEPLGKKLHHRAVSWLIRQPWCLAQVGVPKAQINLLNRTHPQGINGFVQEKIRRVMTETPIRENYFWRVYLTGSYIPECCPNYLKRENFRQIQAQIARVKLYNSTLTEFLKRHPGSYSHFVLLDHQDWLARHQPQALEEEWQYIFHNSRPRAKILMRSAGLELDFLPPRIRSRLRFFPERTFPLHAQDRVGTYGSLHLAQVQ</sequence>
<dbReference type="EMBL" id="CP002629">
    <property type="protein sequence ID" value="AEB08102.1"/>
    <property type="molecule type" value="Genomic_DNA"/>
</dbReference>
<gene>
    <name evidence="1" type="ordered locus">Desac_0209</name>
</gene>
<dbReference type="PANTHER" id="PTHR47473:SF1">
    <property type="entry name" value="METHYLTRANSFERASE DOMAIN-CONTAINING PROTEIN"/>
    <property type="match status" value="1"/>
</dbReference>
<dbReference type="STRING" id="880072.Desac_0209"/>
<dbReference type="RefSeq" id="WP_013705215.1">
    <property type="nucleotide sequence ID" value="NC_015388.1"/>
</dbReference>
<dbReference type="KEGG" id="dao:Desac_0209"/>
<reference evidence="1 2" key="1">
    <citation type="journal article" date="2011" name="Stand. Genomic Sci.">
        <title>Complete genome sequence of the acetate-degrading sulfate reducer Desulfobacca acetoxidans type strain (ASRB2).</title>
        <authorList>
            <person name="Goker M."/>
            <person name="Teshima H."/>
            <person name="Lapidus A."/>
            <person name="Nolan M."/>
            <person name="Lucas S."/>
            <person name="Hammon N."/>
            <person name="Deshpande S."/>
            <person name="Cheng J.F."/>
            <person name="Tapia R."/>
            <person name="Han C."/>
            <person name="Goodwin L."/>
            <person name="Pitluck S."/>
            <person name="Huntemann M."/>
            <person name="Liolios K."/>
            <person name="Ivanova N."/>
            <person name="Pagani I."/>
            <person name="Mavromatis K."/>
            <person name="Ovchinikova G."/>
            <person name="Pati A."/>
            <person name="Chen A."/>
            <person name="Palaniappan K."/>
            <person name="Land M."/>
            <person name="Hauser L."/>
            <person name="Brambilla E.M."/>
            <person name="Rohde M."/>
            <person name="Spring S."/>
            <person name="Detter J.C."/>
            <person name="Woyke T."/>
            <person name="Bristow J."/>
            <person name="Eisen J.A."/>
            <person name="Markowitz V."/>
            <person name="Hugenholtz P."/>
            <person name="Kyrpides N.C."/>
            <person name="Klenk H.P."/>
        </authorList>
    </citation>
    <scope>NUCLEOTIDE SEQUENCE [LARGE SCALE GENOMIC DNA]</scope>
    <source>
        <strain evidence="2">ATCC 700848 / DSM 11109 / ASRB2</strain>
    </source>
</reference>
<accession>F2NEB2</accession>
<dbReference type="HOGENOM" id="CLU_054002_0_0_7"/>
<evidence type="ECO:0000313" key="2">
    <source>
        <dbReference type="Proteomes" id="UP000000483"/>
    </source>
</evidence>
<keyword evidence="2" id="KW-1185">Reference proteome</keyword>
<reference evidence="2" key="2">
    <citation type="submission" date="2011-03" db="EMBL/GenBank/DDBJ databases">
        <title>The complete genome of Desulfobacca acetoxidans DSM 11109.</title>
        <authorList>
            <consortium name="US DOE Joint Genome Institute (JGI-PGF)"/>
            <person name="Lucas S."/>
            <person name="Copeland A."/>
            <person name="Lapidus A."/>
            <person name="Bruce D."/>
            <person name="Goodwin L."/>
            <person name="Pitluck S."/>
            <person name="Peters L."/>
            <person name="Kyrpides N."/>
            <person name="Mavromatis K."/>
            <person name="Ivanova N."/>
            <person name="Ovchinnikova G."/>
            <person name="Teshima H."/>
            <person name="Detter J.C."/>
            <person name="Han C."/>
            <person name="Land M."/>
            <person name="Hauser L."/>
            <person name="Markowitz V."/>
            <person name="Cheng J.-F."/>
            <person name="Hugenholtz P."/>
            <person name="Woyke T."/>
            <person name="Wu D."/>
            <person name="Spring S."/>
            <person name="Schueler E."/>
            <person name="Brambilla E."/>
            <person name="Klenk H.-P."/>
            <person name="Eisen J.A."/>
        </authorList>
    </citation>
    <scope>NUCLEOTIDE SEQUENCE [LARGE SCALE GENOMIC DNA]</scope>
    <source>
        <strain evidence="2">ATCC 700848 / DSM 11109 / ASRB2</strain>
    </source>
</reference>
<dbReference type="AlphaFoldDB" id="F2NEB2"/>
<proteinExistence type="predicted"/>
<dbReference type="PANTHER" id="PTHR47473">
    <property type="entry name" value="BTA1P"/>
    <property type="match status" value="1"/>
</dbReference>
<evidence type="ECO:0008006" key="3">
    <source>
        <dbReference type="Google" id="ProtNLM"/>
    </source>
</evidence>
<dbReference type="Pfam" id="PF11899">
    <property type="entry name" value="DUF3419"/>
    <property type="match status" value="1"/>
</dbReference>
<evidence type="ECO:0000313" key="1">
    <source>
        <dbReference type="EMBL" id="AEB08102.1"/>
    </source>
</evidence>
<name>F2NEB2_DESAR</name>
<dbReference type="Proteomes" id="UP000000483">
    <property type="component" value="Chromosome"/>
</dbReference>